<dbReference type="Proteomes" id="UP001197492">
    <property type="component" value="Unassembled WGS sequence"/>
</dbReference>
<feature type="domain" description="CN hydrolase" evidence="1">
    <location>
        <begin position="1"/>
        <end position="43"/>
    </location>
</feature>
<evidence type="ECO:0000313" key="2">
    <source>
        <dbReference type="EMBL" id="MBV3383123.1"/>
    </source>
</evidence>
<gene>
    <name evidence="2" type="ORF">KSV97_07815</name>
    <name evidence="3" type="ORF">KSW06_09160</name>
</gene>
<evidence type="ECO:0000313" key="4">
    <source>
        <dbReference type="Proteomes" id="UP001196408"/>
    </source>
</evidence>
<proteinExistence type="predicted"/>
<name>A0AAW4MWH0_9FIRM</name>
<dbReference type="EMBL" id="JAHOEF010000050">
    <property type="protein sequence ID" value="MBV3383123.1"/>
    <property type="molecule type" value="Genomic_DNA"/>
</dbReference>
<protein>
    <recommendedName>
        <fullName evidence="1">CN hydrolase domain-containing protein</fullName>
    </recommendedName>
</protein>
<evidence type="ECO:0000313" key="5">
    <source>
        <dbReference type="Proteomes" id="UP001197492"/>
    </source>
</evidence>
<dbReference type="Proteomes" id="UP001196408">
    <property type="component" value="Unassembled WGS sequence"/>
</dbReference>
<keyword evidence="5" id="KW-1185">Reference proteome</keyword>
<dbReference type="EMBL" id="JAHOEL010000071">
    <property type="protein sequence ID" value="MBV3393412.1"/>
    <property type="molecule type" value="Genomic_DNA"/>
</dbReference>
<accession>A0AAW4MWH0</accession>
<evidence type="ECO:0000313" key="3">
    <source>
        <dbReference type="EMBL" id="MBV3393412.1"/>
    </source>
</evidence>
<dbReference type="PROSITE" id="PS50263">
    <property type="entry name" value="CN_HYDROLASE"/>
    <property type="match status" value="1"/>
</dbReference>
<dbReference type="AlphaFoldDB" id="A0AAW4MWH0"/>
<reference evidence="2 5" key="1">
    <citation type="submission" date="2021-06" db="EMBL/GenBank/DDBJ databases">
        <title>Collection of gut derived symbiotic bacterial strains cultured from healthy donors.</title>
        <authorList>
            <person name="Lin H."/>
            <person name="Littmann E."/>
            <person name="Pamer E.G."/>
        </authorList>
    </citation>
    <scope>NUCLEOTIDE SEQUENCE</scope>
    <source>
        <strain evidence="3 5">MSK.21.70</strain>
        <strain evidence="2">MSK.21.82</strain>
    </source>
</reference>
<sequence length="70" mass="8137">MCNRVGQESEMNFSGESIVVNQNGEAIKKAGDQEEIIYVDIDLSDSKKIRESRPYTQLRRTKFYRKIILP</sequence>
<comment type="caution">
    <text evidence="2">The sequence shown here is derived from an EMBL/GenBank/DDBJ whole genome shotgun (WGS) entry which is preliminary data.</text>
</comment>
<organism evidence="2 4">
    <name type="scientific">Catenibacterium mitsuokai</name>
    <dbReference type="NCBI Taxonomy" id="100886"/>
    <lineage>
        <taxon>Bacteria</taxon>
        <taxon>Bacillati</taxon>
        <taxon>Bacillota</taxon>
        <taxon>Erysipelotrichia</taxon>
        <taxon>Erysipelotrichales</taxon>
        <taxon>Coprobacillaceae</taxon>
        <taxon>Catenibacterium</taxon>
    </lineage>
</organism>
<evidence type="ECO:0000259" key="1">
    <source>
        <dbReference type="PROSITE" id="PS50263"/>
    </source>
</evidence>
<dbReference type="Pfam" id="PF00795">
    <property type="entry name" value="CN_hydrolase"/>
    <property type="match status" value="1"/>
</dbReference>
<dbReference type="InterPro" id="IPR003010">
    <property type="entry name" value="C-N_Hydrolase"/>
</dbReference>